<evidence type="ECO:0000256" key="6">
    <source>
        <dbReference type="ARBA" id="ARBA00022777"/>
    </source>
</evidence>
<evidence type="ECO:0000313" key="11">
    <source>
        <dbReference type="Proteomes" id="UP000320762"/>
    </source>
</evidence>
<dbReference type="InterPro" id="IPR001048">
    <property type="entry name" value="Asp/Glu/Uridylate_kinase"/>
</dbReference>
<dbReference type="CDD" id="cd04242">
    <property type="entry name" value="AAK_G5K_ProB"/>
    <property type="match status" value="1"/>
</dbReference>
<dbReference type="GO" id="GO:0005829">
    <property type="term" value="C:cytosol"/>
    <property type="evidence" value="ECO:0007669"/>
    <property type="project" value="TreeGrafter"/>
</dbReference>
<evidence type="ECO:0000256" key="8">
    <source>
        <dbReference type="SAM" id="MobiDB-lite"/>
    </source>
</evidence>
<dbReference type="PANTHER" id="PTHR43654">
    <property type="entry name" value="GLUTAMATE 5-KINASE"/>
    <property type="match status" value="1"/>
</dbReference>
<dbReference type="PANTHER" id="PTHR43654:SF3">
    <property type="entry name" value="GLUTAMATE 5-KINASE"/>
    <property type="match status" value="1"/>
</dbReference>
<feature type="domain" description="Aspartate/glutamate/uridylate kinase" evidence="9">
    <location>
        <begin position="12"/>
        <end position="259"/>
    </location>
</feature>
<dbReference type="GO" id="GO:0003723">
    <property type="term" value="F:RNA binding"/>
    <property type="evidence" value="ECO:0007669"/>
    <property type="project" value="InterPro"/>
</dbReference>
<dbReference type="InterPro" id="IPR036974">
    <property type="entry name" value="PUA_sf"/>
</dbReference>
<dbReference type="AlphaFoldDB" id="A0A550C4V0"/>
<keyword evidence="1" id="KW-0963">Cytoplasm</keyword>
<evidence type="ECO:0000313" key="10">
    <source>
        <dbReference type="EMBL" id="TRM59800.1"/>
    </source>
</evidence>
<dbReference type="SUPFAM" id="SSF53633">
    <property type="entry name" value="Carbamate kinase-like"/>
    <property type="match status" value="1"/>
</dbReference>
<keyword evidence="2" id="KW-0028">Amino-acid biosynthesis</keyword>
<feature type="region of interest" description="Disordered" evidence="8">
    <location>
        <begin position="279"/>
        <end position="341"/>
    </location>
</feature>
<dbReference type="FunFam" id="3.40.1160.10:FF:000006">
    <property type="entry name" value="Glutamate 5-kinase"/>
    <property type="match status" value="1"/>
</dbReference>
<dbReference type="GO" id="GO:0004349">
    <property type="term" value="F:glutamate 5-kinase activity"/>
    <property type="evidence" value="ECO:0007669"/>
    <property type="project" value="InterPro"/>
</dbReference>
<dbReference type="EMBL" id="VDMD01000025">
    <property type="protein sequence ID" value="TRM59800.1"/>
    <property type="molecule type" value="Genomic_DNA"/>
</dbReference>
<dbReference type="InterPro" id="IPR019797">
    <property type="entry name" value="Glutamate_5-kinase_CS"/>
</dbReference>
<gene>
    <name evidence="10" type="ORF">BD626DRAFT_585364</name>
</gene>
<dbReference type="InterPro" id="IPR015947">
    <property type="entry name" value="PUA-like_sf"/>
</dbReference>
<dbReference type="InterPro" id="IPR001057">
    <property type="entry name" value="Glu/AcGlu_kinase"/>
</dbReference>
<feature type="compositionally biased region" description="Polar residues" evidence="8">
    <location>
        <begin position="411"/>
        <end position="431"/>
    </location>
</feature>
<keyword evidence="11" id="KW-1185">Reference proteome</keyword>
<dbReference type="GO" id="GO:1901607">
    <property type="term" value="P:alpha-amino acid biosynthetic process"/>
    <property type="evidence" value="ECO:0007669"/>
    <property type="project" value="UniProtKB-ARBA"/>
</dbReference>
<sequence>MAKQGSHSQSYTVVIKLGTSSIVHEETHQPLLSTLSSVVETVVELRQHGHRVVLVSSGSIGMGLKRMDVAQRPKSLSGKQALAAIGQGRLIALWDNLFGQVDQPIAQILLTRGDISDRTRYLNAVNTLNELLLMGVIPIVNENDTISVSVSLGRSVACYVPHCCLQEIKFGDNDTLSAVTSSMIHADFLVLLTDVDGLYTANPRKDPTARQVEVVESVAAIRSQVSTNTLGSSLGTGGMETKLIAADIATAAGVTTIITSSKNPKNIVDIIDYHRASRPRLSARSGTATPIDDGARSRERSAASPSYPSSPSPEEGAMTSAAAPHPSSSLPKRPPHTMFCPSATPIRDMKAWTNYTLYPAGSVVVDFGAYRVLSRRDSGGRLLPAGVLGVIGKFASGQAVRIVIPNPATATSTHELSHDSSAPGSSSNTRPGTPDGVSHADLSKVPTREYTEDDVLEVGRGLANYNWEQVSRVKGLNSSHIPQLIGYADSDHVVENITIRVPPSST</sequence>
<dbReference type="CDD" id="cd21157">
    <property type="entry name" value="PUA_G5K"/>
    <property type="match status" value="1"/>
</dbReference>
<evidence type="ECO:0000259" key="9">
    <source>
        <dbReference type="Pfam" id="PF00696"/>
    </source>
</evidence>
<evidence type="ECO:0000256" key="7">
    <source>
        <dbReference type="ARBA" id="ARBA00022840"/>
    </source>
</evidence>
<dbReference type="InterPro" id="IPR036393">
    <property type="entry name" value="AceGlu_kinase-like_sf"/>
</dbReference>
<dbReference type="HAMAP" id="MF_00456">
    <property type="entry name" value="ProB"/>
    <property type="match status" value="1"/>
</dbReference>
<dbReference type="GO" id="GO:0005524">
    <property type="term" value="F:ATP binding"/>
    <property type="evidence" value="ECO:0007669"/>
    <property type="project" value="UniProtKB-KW"/>
</dbReference>
<protein>
    <submittedName>
        <fullName evidence="10">Aspartate/glutamate/uridylate kinase</fullName>
    </submittedName>
</protein>
<keyword evidence="6 10" id="KW-0418">Kinase</keyword>
<dbReference type="OrthoDB" id="409889at2759"/>
<proteinExistence type="inferred from homology"/>
<comment type="caution">
    <text evidence="10">The sequence shown here is derived from an EMBL/GenBank/DDBJ whole genome shotgun (WGS) entry which is preliminary data.</text>
</comment>
<feature type="compositionally biased region" description="Low complexity" evidence="8">
    <location>
        <begin position="302"/>
        <end position="331"/>
    </location>
</feature>
<dbReference type="Gene3D" id="2.30.130.10">
    <property type="entry name" value="PUA domain"/>
    <property type="match status" value="1"/>
</dbReference>
<accession>A0A550C4V0</accession>
<dbReference type="InterPro" id="IPR005715">
    <property type="entry name" value="Glu_5kinase/COase_Synthase"/>
</dbReference>
<feature type="region of interest" description="Disordered" evidence="8">
    <location>
        <begin position="411"/>
        <end position="450"/>
    </location>
</feature>
<dbReference type="Gene3D" id="3.40.1160.10">
    <property type="entry name" value="Acetylglutamate kinase-like"/>
    <property type="match status" value="2"/>
</dbReference>
<dbReference type="SUPFAM" id="SSF88697">
    <property type="entry name" value="PUA domain-like"/>
    <property type="match status" value="1"/>
</dbReference>
<evidence type="ECO:0000256" key="4">
    <source>
        <dbReference type="ARBA" id="ARBA00022679"/>
    </source>
</evidence>
<dbReference type="PROSITE" id="PS50890">
    <property type="entry name" value="PUA"/>
    <property type="match status" value="1"/>
</dbReference>
<keyword evidence="4" id="KW-0808">Transferase</keyword>
<dbReference type="InterPro" id="IPR041739">
    <property type="entry name" value="G5K_ProB"/>
</dbReference>
<evidence type="ECO:0000256" key="3">
    <source>
        <dbReference type="ARBA" id="ARBA00022650"/>
    </source>
</evidence>
<evidence type="ECO:0000256" key="2">
    <source>
        <dbReference type="ARBA" id="ARBA00022605"/>
    </source>
</evidence>
<evidence type="ECO:0000256" key="1">
    <source>
        <dbReference type="ARBA" id="ARBA00022490"/>
    </source>
</evidence>
<evidence type="ECO:0000256" key="5">
    <source>
        <dbReference type="ARBA" id="ARBA00022741"/>
    </source>
</evidence>
<keyword evidence="7" id="KW-0067">ATP-binding</keyword>
<keyword evidence="3" id="KW-0641">Proline biosynthesis</keyword>
<dbReference type="PRINTS" id="PR00474">
    <property type="entry name" value="GLU5KINASE"/>
</dbReference>
<reference evidence="10 11" key="1">
    <citation type="journal article" date="2019" name="New Phytol.">
        <title>Comparative genomics reveals unique wood-decay strategies and fruiting body development in the Schizophyllaceae.</title>
        <authorList>
            <person name="Almasi E."/>
            <person name="Sahu N."/>
            <person name="Krizsan K."/>
            <person name="Balint B."/>
            <person name="Kovacs G.M."/>
            <person name="Kiss B."/>
            <person name="Cseklye J."/>
            <person name="Drula E."/>
            <person name="Henrissat B."/>
            <person name="Nagy I."/>
            <person name="Chovatia M."/>
            <person name="Adam C."/>
            <person name="LaButti K."/>
            <person name="Lipzen A."/>
            <person name="Riley R."/>
            <person name="Grigoriev I.V."/>
            <person name="Nagy L.G."/>
        </authorList>
    </citation>
    <scope>NUCLEOTIDE SEQUENCE [LARGE SCALE GENOMIC DNA]</scope>
    <source>
        <strain evidence="10 11">NL-1724</strain>
    </source>
</reference>
<dbReference type="NCBIfam" id="TIGR01027">
    <property type="entry name" value="proB"/>
    <property type="match status" value="1"/>
</dbReference>
<dbReference type="STRING" id="97359.A0A550C4V0"/>
<dbReference type="Proteomes" id="UP000320762">
    <property type="component" value="Unassembled WGS sequence"/>
</dbReference>
<keyword evidence="5" id="KW-0547">Nucleotide-binding</keyword>
<organism evidence="10 11">
    <name type="scientific">Schizophyllum amplum</name>
    <dbReference type="NCBI Taxonomy" id="97359"/>
    <lineage>
        <taxon>Eukaryota</taxon>
        <taxon>Fungi</taxon>
        <taxon>Dikarya</taxon>
        <taxon>Basidiomycota</taxon>
        <taxon>Agaricomycotina</taxon>
        <taxon>Agaricomycetes</taxon>
        <taxon>Agaricomycetidae</taxon>
        <taxon>Agaricales</taxon>
        <taxon>Schizophyllaceae</taxon>
        <taxon>Schizophyllum</taxon>
    </lineage>
</organism>
<dbReference type="Pfam" id="PF00696">
    <property type="entry name" value="AA_kinase"/>
    <property type="match status" value="1"/>
</dbReference>
<dbReference type="PROSITE" id="PS00902">
    <property type="entry name" value="GLUTAMATE_5_KINASE"/>
    <property type="match status" value="1"/>
</dbReference>
<name>A0A550C4V0_9AGAR</name>